<dbReference type="KEGG" id="rsn:RSPO_m00928"/>
<dbReference type="EMBL" id="CP002820">
    <property type="protein sequence ID" value="AEG71566.1"/>
    <property type="molecule type" value="Genomic_DNA"/>
</dbReference>
<dbReference type="HOGENOM" id="CLU_1276748_0_0_4"/>
<feature type="compositionally biased region" description="Basic and acidic residues" evidence="1">
    <location>
        <begin position="10"/>
        <end position="59"/>
    </location>
</feature>
<dbReference type="AlphaFoldDB" id="F6G949"/>
<proteinExistence type="predicted"/>
<dbReference type="Proteomes" id="UP000007953">
    <property type="component" value="Plasmid megaplasmid"/>
</dbReference>
<evidence type="ECO:0000256" key="1">
    <source>
        <dbReference type="SAM" id="MobiDB-lite"/>
    </source>
</evidence>
<dbReference type="InterPro" id="IPR002559">
    <property type="entry name" value="Transposase_11"/>
</dbReference>
<dbReference type="Pfam" id="PF01609">
    <property type="entry name" value="DDE_Tnp_1"/>
    <property type="match status" value="1"/>
</dbReference>
<dbReference type="PATRIC" id="fig|1031711.3.peg.4135"/>
<feature type="domain" description="Transposase IS4-like" evidence="2">
    <location>
        <begin position="122"/>
        <end position="206"/>
    </location>
</feature>
<evidence type="ECO:0000313" key="4">
    <source>
        <dbReference type="Proteomes" id="UP000007953"/>
    </source>
</evidence>
<organism evidence="3 4">
    <name type="scientific">Ralstonia solanacearum (strain Po82)</name>
    <dbReference type="NCBI Taxonomy" id="1031711"/>
    <lineage>
        <taxon>Bacteria</taxon>
        <taxon>Pseudomonadati</taxon>
        <taxon>Pseudomonadota</taxon>
        <taxon>Betaproteobacteria</taxon>
        <taxon>Burkholderiales</taxon>
        <taxon>Burkholderiaceae</taxon>
        <taxon>Ralstonia</taxon>
        <taxon>Ralstonia solanacearum species complex</taxon>
    </lineage>
</organism>
<sequence>MATQPAGGAQRERLAREGRGLGRELNEHARVGRQHADAGIGRQHEPEGRGGRRQAGDRQRGRRHARGLERQAHGPYRPGRTLDQEARQELLRLQAARQTWMPATSWCASSRSAPPMPTMARHLADVLDPSNTRSRVLADRGYDSGANRNVLEEHHLKGGIARRTLAGKEPGARLKARNRAISRTRAWVEHVFAGLHQLGGKTVRAHAGAQYVGHHA</sequence>
<keyword evidence="3" id="KW-0614">Plasmid</keyword>
<name>F6G949_RALS8</name>
<geneLocation type="plasmid" evidence="4"/>
<dbReference type="GO" id="GO:0006313">
    <property type="term" value="P:DNA transposition"/>
    <property type="evidence" value="ECO:0007669"/>
    <property type="project" value="InterPro"/>
</dbReference>
<evidence type="ECO:0000313" key="3">
    <source>
        <dbReference type="EMBL" id="AEG71566.1"/>
    </source>
</evidence>
<protein>
    <submittedName>
        <fullName evidence="3">Transposase protein</fullName>
    </submittedName>
</protein>
<evidence type="ECO:0000259" key="2">
    <source>
        <dbReference type="Pfam" id="PF01609"/>
    </source>
</evidence>
<dbReference type="GO" id="GO:0004803">
    <property type="term" value="F:transposase activity"/>
    <property type="evidence" value="ECO:0007669"/>
    <property type="project" value="InterPro"/>
</dbReference>
<reference evidence="3 4" key="1">
    <citation type="journal article" date="2011" name="J. Bacteriol.">
        <title>Complete genome sequence of the plant pathogen Ralstonia solanacearum strain Po82.</title>
        <authorList>
            <person name="Xu J."/>
            <person name="Zheng H.J."/>
            <person name="Liu L."/>
            <person name="Pan Z.C."/>
            <person name="Prior P."/>
            <person name="Tang B."/>
            <person name="Xu J.S."/>
            <person name="Zhang H."/>
            <person name="Tian Q."/>
            <person name="Zhang L.Q."/>
            <person name="Feng J."/>
        </authorList>
    </citation>
    <scope>NUCLEOTIDE SEQUENCE [LARGE SCALE GENOMIC DNA]</scope>
    <source>
        <strain evidence="4">Po82</strain>
    </source>
</reference>
<feature type="region of interest" description="Disordered" evidence="1">
    <location>
        <begin position="1"/>
        <end position="83"/>
    </location>
</feature>
<dbReference type="GO" id="GO:0003677">
    <property type="term" value="F:DNA binding"/>
    <property type="evidence" value="ECO:0007669"/>
    <property type="project" value="InterPro"/>
</dbReference>
<gene>
    <name evidence="3" type="ordered locus">RSPO_m00928</name>
</gene>
<accession>F6G949</accession>